<dbReference type="RefSeq" id="NP_985773.1">
    <property type="nucleotide sequence ID" value="NM_211127.1"/>
</dbReference>
<feature type="compositionally biased region" description="Basic residues" evidence="3">
    <location>
        <begin position="572"/>
        <end position="582"/>
    </location>
</feature>
<feature type="domain" description="DNA mismatch repair protein S5" evidence="4">
    <location>
        <begin position="234"/>
        <end position="353"/>
    </location>
</feature>
<dbReference type="SUPFAM" id="SSF55874">
    <property type="entry name" value="ATPase domain of HSP90 chaperone/DNA topoisomerase II/histidine kinase"/>
    <property type="match status" value="1"/>
</dbReference>
<dbReference type="GO" id="GO:0061982">
    <property type="term" value="P:meiosis I cell cycle process"/>
    <property type="evidence" value="ECO:0007669"/>
    <property type="project" value="UniProtKB-ARBA"/>
</dbReference>
<dbReference type="FunCoup" id="Q753U9">
    <property type="interactions" value="76"/>
</dbReference>
<dbReference type="GO" id="GO:0032389">
    <property type="term" value="C:MutLalpha complex"/>
    <property type="evidence" value="ECO:0000318"/>
    <property type="project" value="GO_Central"/>
</dbReference>
<dbReference type="FunFam" id="3.30.565.10:FF:000017">
    <property type="entry name" value="PMS1 homolog 1, mismatch repair system component"/>
    <property type="match status" value="1"/>
</dbReference>
<dbReference type="PANTHER" id="PTHR10073">
    <property type="entry name" value="DNA MISMATCH REPAIR PROTEIN MLH, PMS, MUTL"/>
    <property type="match status" value="1"/>
</dbReference>
<dbReference type="KEGG" id="ago:AGOS_AFR226C"/>
<dbReference type="InterPro" id="IPR013507">
    <property type="entry name" value="DNA_mismatch_S5_2-like"/>
</dbReference>
<feature type="region of interest" description="Disordered" evidence="3">
    <location>
        <begin position="509"/>
        <end position="590"/>
    </location>
</feature>
<dbReference type="GeneID" id="4622035"/>
<accession>Q753U9</accession>
<dbReference type="InterPro" id="IPR014762">
    <property type="entry name" value="DNA_mismatch_repair_CS"/>
</dbReference>
<evidence type="ECO:0000313" key="6">
    <source>
        <dbReference type="Proteomes" id="UP000000591"/>
    </source>
</evidence>
<dbReference type="OrthoDB" id="10263226at2759"/>
<dbReference type="GO" id="GO:0005524">
    <property type="term" value="F:ATP binding"/>
    <property type="evidence" value="ECO:0007669"/>
    <property type="project" value="InterPro"/>
</dbReference>
<organism evidence="5 6">
    <name type="scientific">Eremothecium gossypii (strain ATCC 10895 / CBS 109.51 / FGSC 9923 / NRRL Y-1056)</name>
    <name type="common">Yeast</name>
    <name type="synonym">Ashbya gossypii</name>
    <dbReference type="NCBI Taxonomy" id="284811"/>
    <lineage>
        <taxon>Eukaryota</taxon>
        <taxon>Fungi</taxon>
        <taxon>Dikarya</taxon>
        <taxon>Ascomycota</taxon>
        <taxon>Saccharomycotina</taxon>
        <taxon>Saccharomycetes</taxon>
        <taxon>Saccharomycetales</taxon>
        <taxon>Saccharomycetaceae</taxon>
        <taxon>Eremothecium</taxon>
    </lineage>
</organism>
<dbReference type="STRING" id="284811.Q753U9"/>
<keyword evidence="2" id="KW-0227">DNA damage</keyword>
<dbReference type="SUPFAM" id="SSF54211">
    <property type="entry name" value="Ribosomal protein S5 domain 2-like"/>
    <property type="match status" value="1"/>
</dbReference>
<dbReference type="eggNOG" id="KOG1978">
    <property type="taxonomic scope" value="Eukaryota"/>
</dbReference>
<evidence type="ECO:0000259" key="4">
    <source>
        <dbReference type="SMART" id="SM01340"/>
    </source>
</evidence>
<feature type="compositionally biased region" description="Polar residues" evidence="3">
    <location>
        <begin position="509"/>
        <end position="558"/>
    </location>
</feature>
<protein>
    <submittedName>
        <fullName evidence="5">AFR226Cp</fullName>
    </submittedName>
</protein>
<dbReference type="InParanoid" id="Q753U9"/>
<dbReference type="GO" id="GO:0030983">
    <property type="term" value="F:mismatched DNA binding"/>
    <property type="evidence" value="ECO:0007669"/>
    <property type="project" value="InterPro"/>
</dbReference>
<evidence type="ECO:0000256" key="2">
    <source>
        <dbReference type="ARBA" id="ARBA00022763"/>
    </source>
</evidence>
<dbReference type="GO" id="GO:0140664">
    <property type="term" value="F:ATP-dependent DNA damage sensor activity"/>
    <property type="evidence" value="ECO:0007669"/>
    <property type="project" value="InterPro"/>
</dbReference>
<sequence>MGIHRIEDESKWKVVSASFIYSPTTAVKELLDNAIDAGASNVHIEVDSKTGGCDYISVRDDGNGVGVVDRHMMCLNHTTSKLRKYEDVSTCGTLGFRGEALFMLATLSNHCGTMEVSTRCKSERMGTRWQVDGSGEVKEGSTSSVPMPVGTTVTIRKLLHGLRARHVTISSRPRKSLDDISQLVLQYTLVFRRIRFHFYLVSLDRADFVCQRKLQLNVDPKLSLLRVLGLQARIRKLSGNLHEFGPVPVTDTLSARGVLPSMTRGAEVTQTKKTIKAVALNRRPMSLSLSLGSAVNKMLNKTYRSYSLPDPTIWMVELECDPHLVDVNIEPTKDDAAISSLATLIQCLQDALEPIIIRLHRIDRDGESVSRTDDPQSTLLDDDDNDDIFEILATSERRRKLPSSCFMKQEPGSDKTHELHLNITESQQGTLQASTEAELIDRNQQKPVEEWGPTDFEDSLNSDIQSTSNPISVLAYRYDETSHDDSVAFPRNISLSNPFHMSKLKSGWNTSLDSSTDGSILDSAASQTSRSDLHSSYGNSSTTNPTSDAQSPQITYNAGTKRKASGSESKRNARPTKMKTTNRRPTQREERELLKLQYSSTGPSEENVPIQKDKIKPTKDRRRNLNMFSEYTNNFISRVHYDRNNIVLQKHSKLTYKKELTWIFRKGDPALSLIDFVQQKAEEIDNNVDLKLEQTSKGWYVVGI</sequence>
<dbReference type="Pfam" id="PF13589">
    <property type="entry name" value="HATPase_c_3"/>
    <property type="match status" value="1"/>
</dbReference>
<proteinExistence type="inferred from homology"/>
<dbReference type="HOGENOM" id="CLU_024335_0_0_1"/>
<dbReference type="Gene3D" id="3.30.230.10">
    <property type="match status" value="1"/>
</dbReference>
<evidence type="ECO:0000256" key="1">
    <source>
        <dbReference type="ARBA" id="ARBA00006082"/>
    </source>
</evidence>
<dbReference type="Proteomes" id="UP000000591">
    <property type="component" value="Chromosome VI"/>
</dbReference>
<dbReference type="PROSITE" id="PS00058">
    <property type="entry name" value="DNA_MISMATCH_REPAIR_1"/>
    <property type="match status" value="1"/>
</dbReference>
<dbReference type="SMART" id="SM01340">
    <property type="entry name" value="DNA_mis_repair"/>
    <property type="match status" value="1"/>
</dbReference>
<dbReference type="InterPro" id="IPR020568">
    <property type="entry name" value="Ribosomal_Su5_D2-typ_SF"/>
</dbReference>
<comment type="similarity">
    <text evidence="1">Belongs to the DNA mismatch repair MutL/HexB family.</text>
</comment>
<dbReference type="EMBL" id="AE016819">
    <property type="protein sequence ID" value="AAS53597.1"/>
    <property type="molecule type" value="Genomic_DNA"/>
</dbReference>
<evidence type="ECO:0000256" key="3">
    <source>
        <dbReference type="SAM" id="MobiDB-lite"/>
    </source>
</evidence>
<dbReference type="Pfam" id="PF01119">
    <property type="entry name" value="DNA_mis_repair"/>
    <property type="match status" value="1"/>
</dbReference>
<dbReference type="OMA" id="ISNPFMI"/>
<dbReference type="PANTHER" id="PTHR10073:SF44">
    <property type="entry name" value="DNA MISMATCH REPAIR PROTEIN MLH2"/>
    <property type="match status" value="1"/>
</dbReference>
<dbReference type="CDD" id="cd03485">
    <property type="entry name" value="MutL_Trans_hPMS_1_like"/>
    <property type="match status" value="1"/>
</dbReference>
<dbReference type="InterPro" id="IPR002099">
    <property type="entry name" value="MutL/Mlh/PMS"/>
</dbReference>
<reference evidence="6" key="2">
    <citation type="journal article" date="2013" name="G3 (Bethesda)">
        <title>Genomes of Ashbya fungi isolated from insects reveal four mating-type loci, numerous translocations, lack of transposons, and distinct gene duplications.</title>
        <authorList>
            <person name="Dietrich F.S."/>
            <person name="Voegeli S."/>
            <person name="Kuo S."/>
            <person name="Philippsen P."/>
        </authorList>
    </citation>
    <scope>GENOME REANNOTATION</scope>
    <source>
        <strain evidence="6">ATCC 10895 / CBS 109.51 / FGSC 9923 / NRRL Y-1056</strain>
    </source>
</reference>
<keyword evidence="6" id="KW-1185">Reference proteome</keyword>
<dbReference type="InterPro" id="IPR036890">
    <property type="entry name" value="HATPase_C_sf"/>
</dbReference>
<dbReference type="NCBIfam" id="TIGR00585">
    <property type="entry name" value="mutl"/>
    <property type="match status" value="1"/>
</dbReference>
<gene>
    <name evidence="5" type="ORF">AGOS_AFR226C</name>
</gene>
<dbReference type="GO" id="GO:0006298">
    <property type="term" value="P:mismatch repair"/>
    <property type="evidence" value="ECO:0000318"/>
    <property type="project" value="GO_Central"/>
</dbReference>
<dbReference type="InterPro" id="IPR014721">
    <property type="entry name" value="Ribsml_uS5_D2-typ_fold_subgr"/>
</dbReference>
<dbReference type="AlphaFoldDB" id="Q753U9"/>
<dbReference type="GO" id="GO:0016887">
    <property type="term" value="F:ATP hydrolysis activity"/>
    <property type="evidence" value="ECO:0000318"/>
    <property type="project" value="GO_Central"/>
</dbReference>
<evidence type="ECO:0000313" key="5">
    <source>
        <dbReference type="EMBL" id="AAS53597.1"/>
    </source>
</evidence>
<dbReference type="Gene3D" id="3.30.565.10">
    <property type="entry name" value="Histidine kinase-like ATPase, C-terminal domain"/>
    <property type="match status" value="1"/>
</dbReference>
<dbReference type="InterPro" id="IPR038973">
    <property type="entry name" value="MutL/Mlh/Pms-like"/>
</dbReference>
<name>Q753U9_EREGS</name>
<reference evidence="5 6" key="1">
    <citation type="journal article" date="2004" name="Science">
        <title>The Ashbya gossypii genome as a tool for mapping the ancient Saccharomyces cerevisiae genome.</title>
        <authorList>
            <person name="Dietrich F.S."/>
            <person name="Voegeli S."/>
            <person name="Brachat S."/>
            <person name="Lerch A."/>
            <person name="Gates K."/>
            <person name="Steiner S."/>
            <person name="Mohr C."/>
            <person name="Pohlmann R."/>
            <person name="Luedi P."/>
            <person name="Choi S."/>
            <person name="Wing R.A."/>
            <person name="Flavier A."/>
            <person name="Gaffney T.D."/>
            <person name="Philippsen P."/>
        </authorList>
    </citation>
    <scope>NUCLEOTIDE SEQUENCE [LARGE SCALE GENOMIC DNA]</scope>
    <source>
        <strain evidence="6">ATCC 10895 / CBS 109.51 / FGSC 9923 / NRRL Y-1056</strain>
    </source>
</reference>
<feature type="region of interest" description="Disordered" evidence="3">
    <location>
        <begin position="442"/>
        <end position="465"/>
    </location>
</feature>